<gene>
    <name evidence="2" type="ORF">CPJ18_12405</name>
    <name evidence="1" type="ORF">RMS29_10610</name>
</gene>
<evidence type="ECO:0000313" key="2">
    <source>
        <dbReference type="EMBL" id="POO51326.1"/>
    </source>
</evidence>
<reference evidence="2 3" key="1">
    <citation type="journal article" date="2018" name="Syst. Appl. Microbiol.">
        <title>Agrobacterium rosae sp. nov., isolated from galls on different agricultural crops.</title>
        <authorList>
            <person name="Kuzmanovic N."/>
            <person name="Pulawska J."/>
            <person name="Smalla K."/>
            <person name="Nesme X."/>
        </authorList>
    </citation>
    <scope>NUCLEOTIDE SEQUENCE [LARGE SCALE GENOMIC DNA]</scope>
    <source>
        <strain evidence="2 3">NCPPB 1650</strain>
    </source>
</reference>
<dbReference type="RefSeq" id="WP_103658622.1">
    <property type="nucleotide sequence ID" value="NZ_CP192764.1"/>
</dbReference>
<dbReference type="EMBL" id="JAVRAD010000004">
    <property type="protein sequence ID" value="MDX8329676.1"/>
    <property type="molecule type" value="Genomic_DNA"/>
</dbReference>
<name>A0AAE5RX33_9HYPH</name>
<keyword evidence="4" id="KW-1185">Reference proteome</keyword>
<dbReference type="SUPFAM" id="SSF53756">
    <property type="entry name" value="UDP-Glycosyltransferase/glycogen phosphorylase"/>
    <property type="match status" value="1"/>
</dbReference>
<dbReference type="AlphaFoldDB" id="A0AAE5RX33"/>
<dbReference type="GeneID" id="86880129"/>
<dbReference type="Proteomes" id="UP001277561">
    <property type="component" value="Unassembled WGS sequence"/>
</dbReference>
<dbReference type="Proteomes" id="UP000237447">
    <property type="component" value="Unassembled WGS sequence"/>
</dbReference>
<reference evidence="1 4" key="2">
    <citation type="journal article" date="2023" name="Phytobiomes J">
        <title>Deciphering the key players within the bacterial microbiota associated with aerial crown gall tumors on rhododendron: Insights into the gallobiome.</title>
        <authorList>
            <person name="Kuzmanovic N."/>
            <person name="Nesme J."/>
            <person name="Wolf J."/>
            <person name="Neumann-Schaal M."/>
            <person name="Petersen J."/>
            <person name="Fernandez-Gnecco G."/>
            <person name="Sproeer C."/>
            <person name="Bunk B."/>
            <person name="Overmann J."/>
            <person name="Sorensen S.J."/>
            <person name="Idczak E."/>
            <person name="Smalla K."/>
        </authorList>
    </citation>
    <scope>NUCLEOTIDE SEQUENCE [LARGE SCALE GENOMIC DNA]</scope>
    <source>
        <strain evidence="4">rho-14.1</strain>
        <strain evidence="1">Rho-14.1</strain>
    </source>
</reference>
<evidence type="ECO:0008006" key="5">
    <source>
        <dbReference type="Google" id="ProtNLM"/>
    </source>
</evidence>
<sequence>MDASISLQLTDRLDALASKIEDVGSRLDALIQNNEMNGEIQIEVVKLLQHMQNAQLDLDSKVDELSNAVTTTADGGLRSDLSKIGLAIVHDSRQKTIDIASLKQTANMTLREQTSGVFPIRTVFLIQSIPMWDALSDVYDAMVADDRFDPIIISIHVGILGRGVFEGEDKVSSAFSEKGIPHLRFNMDDSYAALDILKALKPAVIFRQQQWDMGVQPAFRTQELTFSRLCYVPYALSLAASLGDAVVTDVSALGFDQPFHRAAWRIFCETPKIQEYFRSFEHSDPKKFITSGFPKFDRLLGDIDAPSWPISHQDRQNFKVVWAPHYSLGKGGGLGFGVFDRIWEQMLSWARQSPDIDFVLKPHPALFGSVLNPEARTMFRNAWNNMPNCTFSEEQYGPLFAASDLMISDGLSFLAEYPLFNKPLVFFDSQNHVEFNDLGKLAEAASRRVTTFDQLQHAVLEYKNGKAWGFEAERKALFDSIIPHRGQASAVILDTIAEGIRDGLN</sequence>
<proteinExistence type="predicted"/>
<comment type="caution">
    <text evidence="2">The sequence shown here is derived from an EMBL/GenBank/DDBJ whole genome shotgun (WGS) entry which is preliminary data.</text>
</comment>
<evidence type="ECO:0000313" key="1">
    <source>
        <dbReference type="EMBL" id="MDX8329676.1"/>
    </source>
</evidence>
<dbReference type="EMBL" id="NXEJ01000006">
    <property type="protein sequence ID" value="POO51326.1"/>
    <property type="molecule type" value="Genomic_DNA"/>
</dbReference>
<dbReference type="InterPro" id="IPR043148">
    <property type="entry name" value="TagF_C"/>
</dbReference>
<accession>A0AAE5RX33</accession>
<organism evidence="2 3">
    <name type="scientific">Agrobacterium rosae</name>
    <dbReference type="NCBI Taxonomy" id="1972867"/>
    <lineage>
        <taxon>Bacteria</taxon>
        <taxon>Pseudomonadati</taxon>
        <taxon>Pseudomonadota</taxon>
        <taxon>Alphaproteobacteria</taxon>
        <taxon>Hyphomicrobiales</taxon>
        <taxon>Rhizobiaceae</taxon>
        <taxon>Rhizobium/Agrobacterium group</taxon>
        <taxon>Agrobacterium</taxon>
    </lineage>
</organism>
<evidence type="ECO:0000313" key="3">
    <source>
        <dbReference type="Proteomes" id="UP000237447"/>
    </source>
</evidence>
<dbReference type="Gene3D" id="3.40.50.12580">
    <property type="match status" value="1"/>
</dbReference>
<evidence type="ECO:0000313" key="4">
    <source>
        <dbReference type="Proteomes" id="UP001277561"/>
    </source>
</evidence>
<protein>
    <recommendedName>
        <fullName evidence="5">CDP-Glycerol:Poly(Glycerophosphate) glycerophosphotransferase</fullName>
    </recommendedName>
</protein>